<evidence type="ECO:0000313" key="1">
    <source>
        <dbReference type="EMBL" id="KAL3609491.1"/>
    </source>
</evidence>
<accession>A0ACC4CW41</accession>
<organism evidence="1 2">
    <name type="scientific">Populus alba</name>
    <name type="common">White poplar</name>
    <dbReference type="NCBI Taxonomy" id="43335"/>
    <lineage>
        <taxon>Eukaryota</taxon>
        <taxon>Viridiplantae</taxon>
        <taxon>Streptophyta</taxon>
        <taxon>Embryophyta</taxon>
        <taxon>Tracheophyta</taxon>
        <taxon>Spermatophyta</taxon>
        <taxon>Magnoliopsida</taxon>
        <taxon>eudicotyledons</taxon>
        <taxon>Gunneridae</taxon>
        <taxon>Pentapetalae</taxon>
        <taxon>rosids</taxon>
        <taxon>fabids</taxon>
        <taxon>Malpighiales</taxon>
        <taxon>Salicaceae</taxon>
        <taxon>Saliceae</taxon>
        <taxon>Populus</taxon>
    </lineage>
</organism>
<dbReference type="EMBL" id="RCHU02000001">
    <property type="protein sequence ID" value="KAL3609491.1"/>
    <property type="molecule type" value="Genomic_DNA"/>
</dbReference>
<sequence length="248" mass="27412">MKRPQFTPERSCLFVVALSGLIIGALLFSSLIRSVGNISSFGLCSFASAKARAAAEYAATPTQLQSILHYATSKIVPQQSLAEISVTFDVLKTRSPCNFLVFGLGFDSLMWTSLNPHGTTLFLEEDPKWVRTIVKNTPTLNAHTVQYLTQLKEADSLLKTYRSEPLCSPSKAYLRGNYKCRKYLVKAVGRLWHFEIPPAANVSQSDDRLRVNGVDSLAPRLLGEPGLLSGVVLDDSSLMQRLVKTMDR</sequence>
<gene>
    <name evidence="1" type="ORF">D5086_000511</name>
</gene>
<dbReference type="Proteomes" id="UP000309997">
    <property type="component" value="Unassembled WGS sequence"/>
</dbReference>
<proteinExistence type="predicted"/>
<evidence type="ECO:0000313" key="2">
    <source>
        <dbReference type="Proteomes" id="UP000309997"/>
    </source>
</evidence>
<comment type="caution">
    <text evidence="1">The sequence shown here is derived from an EMBL/GenBank/DDBJ whole genome shotgun (WGS) entry which is preliminary data.</text>
</comment>
<keyword evidence="2" id="KW-1185">Reference proteome</keyword>
<protein>
    <submittedName>
        <fullName evidence="1">Uncharacterized protein</fullName>
    </submittedName>
</protein>
<name>A0ACC4CW41_POPAL</name>
<reference evidence="1 2" key="1">
    <citation type="journal article" date="2024" name="Plant Biotechnol. J.">
        <title>Genome and CRISPR/Cas9 system of a widespread forest tree (Populus alba) in the world.</title>
        <authorList>
            <person name="Liu Y.J."/>
            <person name="Jiang P.F."/>
            <person name="Han X.M."/>
            <person name="Li X.Y."/>
            <person name="Wang H.M."/>
            <person name="Wang Y.J."/>
            <person name="Wang X.X."/>
            <person name="Zeng Q.Y."/>
        </authorList>
    </citation>
    <scope>NUCLEOTIDE SEQUENCE [LARGE SCALE GENOMIC DNA]</scope>
    <source>
        <strain evidence="2">cv. PAL-ZL1</strain>
    </source>
</reference>